<keyword evidence="1" id="KW-0812">Transmembrane</keyword>
<name>A0ABY5Z7I3_9ACTN</name>
<protein>
    <recommendedName>
        <fullName evidence="4">Secreted protein</fullName>
    </recommendedName>
</protein>
<evidence type="ECO:0000256" key="1">
    <source>
        <dbReference type="SAM" id="Phobius"/>
    </source>
</evidence>
<organism evidence="2 3">
    <name type="scientific">Dactylosporangium roseum</name>
    <dbReference type="NCBI Taxonomy" id="47989"/>
    <lineage>
        <taxon>Bacteria</taxon>
        <taxon>Bacillati</taxon>
        <taxon>Actinomycetota</taxon>
        <taxon>Actinomycetes</taxon>
        <taxon>Micromonosporales</taxon>
        <taxon>Micromonosporaceae</taxon>
        <taxon>Dactylosporangium</taxon>
    </lineage>
</organism>
<dbReference type="EMBL" id="CP073721">
    <property type="protein sequence ID" value="UWZ37546.1"/>
    <property type="molecule type" value="Genomic_DNA"/>
</dbReference>
<keyword evidence="1" id="KW-1133">Transmembrane helix</keyword>
<evidence type="ECO:0000313" key="3">
    <source>
        <dbReference type="Proteomes" id="UP001058271"/>
    </source>
</evidence>
<dbReference type="RefSeq" id="WP_260726903.1">
    <property type="nucleotide sequence ID" value="NZ_BAAABS010000070.1"/>
</dbReference>
<reference evidence="2" key="1">
    <citation type="submission" date="2021-04" db="EMBL/GenBank/DDBJ databases">
        <title>Biosynthetic gene clusters of Dactylosporangioum roseum.</title>
        <authorList>
            <person name="Hartkoorn R.C."/>
            <person name="Beaudoing E."/>
            <person name="Hot D."/>
            <person name="Moureu S."/>
        </authorList>
    </citation>
    <scope>NUCLEOTIDE SEQUENCE</scope>
    <source>
        <strain evidence="2">NRRL B-16295</strain>
    </source>
</reference>
<evidence type="ECO:0000313" key="2">
    <source>
        <dbReference type="EMBL" id="UWZ37546.1"/>
    </source>
</evidence>
<sequence length="167" mass="18373">MADTWLPIAIAVLGAGVLAYLLVMARRKTLAGEMDVPLNVERGRARSEAEMAAAETDVLSESDSGEVARLASFIEEIRTDEHPIVHRVRRRVVRRDIGRRVAARQRLDSHRRAFESDPLGVDLPAALLPAVMAPSSLPTWELESFTSEWTREQVAALVAEHKAGAAK</sequence>
<keyword evidence="3" id="KW-1185">Reference proteome</keyword>
<dbReference type="Proteomes" id="UP001058271">
    <property type="component" value="Chromosome"/>
</dbReference>
<proteinExistence type="predicted"/>
<gene>
    <name evidence="2" type="ORF">Drose_04480</name>
</gene>
<feature type="transmembrane region" description="Helical" evidence="1">
    <location>
        <begin position="6"/>
        <end position="25"/>
    </location>
</feature>
<evidence type="ECO:0008006" key="4">
    <source>
        <dbReference type="Google" id="ProtNLM"/>
    </source>
</evidence>
<keyword evidence="1" id="KW-0472">Membrane</keyword>
<accession>A0ABY5Z7I3</accession>